<sequence length="247" mass="27232">MFVAPGTPSSGVAVSDATPPKCYMCSIHDMCHIDGLGTSSVIRTTRGGQAMPRPSRQVDRTRRSLLDAFAQLLASTAFDAITVAQVSDAAEVSRQSFYRHFGDLDALTEAYFERIFDEFEDAASELDPAQGLSPYLALFRTLHHHRAELLGFASERLRPRLFGALWAYQTRLQGYARKEGESEHGDVVIAYQSGGTSAVVMEWVTQGMTEPPEVIADMLAHVQAAFSDRQQFLPTVLAQHTARTQHP</sequence>
<feature type="DNA-binding region" description="H-T-H motif" evidence="2">
    <location>
        <begin position="82"/>
        <end position="101"/>
    </location>
</feature>
<dbReference type="PANTHER" id="PTHR43479">
    <property type="entry name" value="ACREF/ENVCD OPERON REPRESSOR-RELATED"/>
    <property type="match status" value="1"/>
</dbReference>
<feature type="domain" description="HTH tetR-type" evidence="3">
    <location>
        <begin position="59"/>
        <end position="119"/>
    </location>
</feature>
<evidence type="ECO:0000259" key="3">
    <source>
        <dbReference type="PROSITE" id="PS50977"/>
    </source>
</evidence>
<protein>
    <recommendedName>
        <fullName evidence="3">HTH tetR-type domain-containing protein</fullName>
    </recommendedName>
</protein>
<dbReference type="SUPFAM" id="SSF46689">
    <property type="entry name" value="Homeodomain-like"/>
    <property type="match status" value="1"/>
</dbReference>
<evidence type="ECO:0000256" key="1">
    <source>
        <dbReference type="ARBA" id="ARBA00023125"/>
    </source>
</evidence>
<accession>A0A4Q2EHE7</accession>
<dbReference type="InterPro" id="IPR001647">
    <property type="entry name" value="HTH_TetR"/>
</dbReference>
<dbReference type="AlphaFoldDB" id="A0A4Q2EHE7"/>
<evidence type="ECO:0000256" key="2">
    <source>
        <dbReference type="PROSITE-ProRule" id="PRU00335"/>
    </source>
</evidence>
<evidence type="ECO:0000313" key="4">
    <source>
        <dbReference type="EMBL" id="RXW31982.1"/>
    </source>
</evidence>
<dbReference type="InterPro" id="IPR050624">
    <property type="entry name" value="HTH-type_Tx_Regulator"/>
</dbReference>
<keyword evidence="5" id="KW-1185">Reference proteome</keyword>
<dbReference type="Proteomes" id="UP000290624">
    <property type="component" value="Unassembled WGS sequence"/>
</dbReference>
<dbReference type="PANTHER" id="PTHR43479:SF11">
    <property type="entry name" value="ACREF_ENVCD OPERON REPRESSOR-RELATED"/>
    <property type="match status" value="1"/>
</dbReference>
<dbReference type="Pfam" id="PF00440">
    <property type="entry name" value="TetR_N"/>
    <property type="match status" value="1"/>
</dbReference>
<organism evidence="4 5">
    <name type="scientific">Propioniciclava flava</name>
    <dbReference type="NCBI Taxonomy" id="2072026"/>
    <lineage>
        <taxon>Bacteria</taxon>
        <taxon>Bacillati</taxon>
        <taxon>Actinomycetota</taxon>
        <taxon>Actinomycetes</taxon>
        <taxon>Propionibacteriales</taxon>
        <taxon>Propionibacteriaceae</taxon>
        <taxon>Propioniciclava</taxon>
    </lineage>
</organism>
<dbReference type="GO" id="GO:0003677">
    <property type="term" value="F:DNA binding"/>
    <property type="evidence" value="ECO:0007669"/>
    <property type="project" value="UniProtKB-UniRule"/>
</dbReference>
<dbReference type="EMBL" id="PPCV01000005">
    <property type="protein sequence ID" value="RXW31982.1"/>
    <property type="molecule type" value="Genomic_DNA"/>
</dbReference>
<proteinExistence type="predicted"/>
<dbReference type="OrthoDB" id="3235020at2"/>
<keyword evidence="1 2" id="KW-0238">DNA-binding</keyword>
<dbReference type="Gene3D" id="1.10.357.10">
    <property type="entry name" value="Tetracycline Repressor, domain 2"/>
    <property type="match status" value="1"/>
</dbReference>
<gene>
    <name evidence="4" type="ORF">C1706_07995</name>
</gene>
<comment type="caution">
    <text evidence="4">The sequence shown here is derived from an EMBL/GenBank/DDBJ whole genome shotgun (WGS) entry which is preliminary data.</text>
</comment>
<evidence type="ECO:0000313" key="5">
    <source>
        <dbReference type="Proteomes" id="UP000290624"/>
    </source>
</evidence>
<name>A0A4Q2EHE7_9ACTN</name>
<dbReference type="PROSITE" id="PS50977">
    <property type="entry name" value="HTH_TETR_2"/>
    <property type="match status" value="1"/>
</dbReference>
<reference evidence="4 5" key="1">
    <citation type="submission" date="2018-01" db="EMBL/GenBank/DDBJ databases">
        <title>Lactibacter flavus gen. nov., sp. nov., a novel bacterium of the family Propionibacteriaceae isolated from raw milk and dairy products.</title>
        <authorList>
            <person name="Wenning M."/>
            <person name="Breitenwieser F."/>
            <person name="Huptas C."/>
            <person name="von Neubeck M."/>
            <person name="Busse H.-J."/>
            <person name="Scherer S."/>
        </authorList>
    </citation>
    <scope>NUCLEOTIDE SEQUENCE [LARGE SCALE GENOMIC DNA]</scope>
    <source>
        <strain evidence="4 5">VG341</strain>
    </source>
</reference>
<dbReference type="InterPro" id="IPR009057">
    <property type="entry name" value="Homeodomain-like_sf"/>
</dbReference>